<accession>A0ACA9N2K1</accession>
<gene>
    <name evidence="1" type="ORF">SPELUC_LOCUS7972</name>
</gene>
<proteinExistence type="predicted"/>
<keyword evidence="2" id="KW-1185">Reference proteome</keyword>
<organism evidence="1 2">
    <name type="scientific">Cetraspora pellucida</name>
    <dbReference type="NCBI Taxonomy" id="1433469"/>
    <lineage>
        <taxon>Eukaryota</taxon>
        <taxon>Fungi</taxon>
        <taxon>Fungi incertae sedis</taxon>
        <taxon>Mucoromycota</taxon>
        <taxon>Glomeromycotina</taxon>
        <taxon>Glomeromycetes</taxon>
        <taxon>Diversisporales</taxon>
        <taxon>Gigasporaceae</taxon>
        <taxon>Cetraspora</taxon>
    </lineage>
</organism>
<name>A0ACA9N2K1_9GLOM</name>
<sequence>MCIMDNIDLKEKTFTYDNIFDGERKTMHCIVQIIIQYKFPKPLSKVISEDISDIDNDTSFKVGSSLYVEKELLHCFNLFNKLLNKRNRVFDIQDIMKEYENKIESNYHLPVLNIVILKPDNNPNNTDDVHNATFSLNKTHPGFHFLLSGWHTRYWIGHKIGIKHENWNMQVENLKAFTSLFAVAVHINIMRPEHYFAYDEAIKRVDIMYIKQNIGKVLRINKELKLQMTSVQAERECLSMVLDQFVDEKLFITNDHILQSRQSVLWNLSDFLLDAFLALDLTKHELFQNTSQNYESVFNKLFTCYKKGQKRIYKIYQQDIKKSEEQTTSGCRAHDIAIYPINIQKKDKVYKSNSDSNYSKMQSYMNECSIQ</sequence>
<dbReference type="EMBL" id="CAJVPW010011279">
    <property type="protein sequence ID" value="CAG8623965.1"/>
    <property type="molecule type" value="Genomic_DNA"/>
</dbReference>
<evidence type="ECO:0000313" key="2">
    <source>
        <dbReference type="Proteomes" id="UP000789366"/>
    </source>
</evidence>
<protein>
    <submittedName>
        <fullName evidence="1">16385_t:CDS:1</fullName>
    </submittedName>
</protein>
<evidence type="ECO:0000313" key="1">
    <source>
        <dbReference type="EMBL" id="CAG8623965.1"/>
    </source>
</evidence>
<comment type="caution">
    <text evidence="1">The sequence shown here is derived from an EMBL/GenBank/DDBJ whole genome shotgun (WGS) entry which is preliminary data.</text>
</comment>
<reference evidence="1" key="1">
    <citation type="submission" date="2021-06" db="EMBL/GenBank/DDBJ databases">
        <authorList>
            <person name="Kallberg Y."/>
            <person name="Tangrot J."/>
            <person name="Rosling A."/>
        </authorList>
    </citation>
    <scope>NUCLEOTIDE SEQUENCE</scope>
    <source>
        <strain evidence="1">28 12/20/2015</strain>
    </source>
</reference>
<dbReference type="Proteomes" id="UP000789366">
    <property type="component" value="Unassembled WGS sequence"/>
</dbReference>